<dbReference type="AlphaFoldDB" id="A0A9Q0BSI8"/>
<gene>
    <name evidence="2" type="ORF">M5D96_003622</name>
</gene>
<dbReference type="Proteomes" id="UP001059596">
    <property type="component" value="Unassembled WGS sequence"/>
</dbReference>
<accession>A0A9Q0BSI8</accession>
<proteinExistence type="predicted"/>
<evidence type="ECO:0000256" key="1">
    <source>
        <dbReference type="SAM" id="MobiDB-lite"/>
    </source>
</evidence>
<organism evidence="2 3">
    <name type="scientific">Drosophila gunungcola</name>
    <name type="common">fruit fly</name>
    <dbReference type="NCBI Taxonomy" id="103775"/>
    <lineage>
        <taxon>Eukaryota</taxon>
        <taxon>Metazoa</taxon>
        <taxon>Ecdysozoa</taxon>
        <taxon>Arthropoda</taxon>
        <taxon>Hexapoda</taxon>
        <taxon>Insecta</taxon>
        <taxon>Pterygota</taxon>
        <taxon>Neoptera</taxon>
        <taxon>Endopterygota</taxon>
        <taxon>Diptera</taxon>
        <taxon>Brachycera</taxon>
        <taxon>Muscomorpha</taxon>
        <taxon>Ephydroidea</taxon>
        <taxon>Drosophilidae</taxon>
        <taxon>Drosophila</taxon>
        <taxon>Sophophora</taxon>
    </lineage>
</organism>
<feature type="compositionally biased region" description="Basic and acidic residues" evidence="1">
    <location>
        <begin position="1"/>
        <end position="12"/>
    </location>
</feature>
<evidence type="ECO:0000313" key="3">
    <source>
        <dbReference type="Proteomes" id="UP001059596"/>
    </source>
</evidence>
<comment type="caution">
    <text evidence="2">The sequence shown here is derived from an EMBL/GenBank/DDBJ whole genome shotgun (WGS) entry which is preliminary data.</text>
</comment>
<feature type="region of interest" description="Disordered" evidence="1">
    <location>
        <begin position="1"/>
        <end position="129"/>
    </location>
</feature>
<sequence length="129" mass="14554">MKLRLQQEKKPQYDLGNYHTSTKASKRQKGHRSGVRVLESAPGFLKNMNRRDRKRGKQNKSDKCSSDNNNWLDHLNYSSSSTGIAPPPTQPPHFNQAQPLQKQGRSGGVGELRERGARENLEANAHGHK</sequence>
<feature type="compositionally biased region" description="Basic and acidic residues" evidence="1">
    <location>
        <begin position="111"/>
        <end position="121"/>
    </location>
</feature>
<feature type="compositionally biased region" description="Polar residues" evidence="1">
    <location>
        <begin position="92"/>
        <end position="104"/>
    </location>
</feature>
<reference evidence="2" key="1">
    <citation type="journal article" date="2023" name="Genome Biol. Evol.">
        <title>Long-read-based Genome Assembly of Drosophila gunungcola Reveals Fewer Chemosensory Genes in Flower-breeding Species.</title>
        <authorList>
            <person name="Negi A."/>
            <person name="Liao B.Y."/>
            <person name="Yeh S.D."/>
        </authorList>
    </citation>
    <scope>NUCLEOTIDE SEQUENCE</scope>
    <source>
        <strain evidence="2">Sukarami</strain>
    </source>
</reference>
<name>A0A9Q0BSI8_9MUSC</name>
<feature type="compositionally biased region" description="Basic residues" evidence="1">
    <location>
        <begin position="24"/>
        <end position="34"/>
    </location>
</feature>
<dbReference type="EMBL" id="JAMKOV010000002">
    <property type="protein sequence ID" value="KAI8042320.1"/>
    <property type="molecule type" value="Genomic_DNA"/>
</dbReference>
<evidence type="ECO:0000313" key="2">
    <source>
        <dbReference type="EMBL" id="KAI8042320.1"/>
    </source>
</evidence>
<protein>
    <submittedName>
        <fullName evidence="2">Uncharacterized protein</fullName>
    </submittedName>
</protein>
<keyword evidence="3" id="KW-1185">Reference proteome</keyword>